<feature type="domain" description="PROP1-like PPR" evidence="5">
    <location>
        <begin position="304"/>
        <end position="440"/>
    </location>
</feature>
<protein>
    <recommendedName>
        <fullName evidence="5">PROP1-like PPR domain-containing protein</fullName>
    </recommendedName>
</protein>
<name>A0AA88RBX6_9ASTE</name>
<dbReference type="PROSITE" id="PS51375">
    <property type="entry name" value="PPR"/>
    <property type="match status" value="4"/>
</dbReference>
<evidence type="ECO:0000256" key="1">
    <source>
        <dbReference type="ARBA" id="ARBA00007626"/>
    </source>
</evidence>
<feature type="repeat" description="PPR" evidence="3">
    <location>
        <begin position="265"/>
        <end position="300"/>
    </location>
</feature>
<keyword evidence="2" id="KW-0677">Repeat</keyword>
<dbReference type="InterPro" id="IPR002885">
    <property type="entry name" value="PPR_rpt"/>
</dbReference>
<feature type="repeat" description="PPR" evidence="3">
    <location>
        <begin position="301"/>
        <end position="335"/>
    </location>
</feature>
<comment type="caution">
    <text evidence="6">The sequence shown here is derived from an EMBL/GenBank/DDBJ whole genome shotgun (WGS) entry which is preliminary data.</text>
</comment>
<feature type="repeat" description="PPR" evidence="3">
    <location>
        <begin position="371"/>
        <end position="405"/>
    </location>
</feature>
<dbReference type="InterPro" id="IPR033443">
    <property type="entry name" value="PROP1-like_PPR_dom"/>
</dbReference>
<dbReference type="PANTHER" id="PTHR47941">
    <property type="entry name" value="PENTATRICOPEPTIDE REPEAT-CONTAINING PROTEIN 3, MITOCHONDRIAL"/>
    <property type="match status" value="1"/>
</dbReference>
<organism evidence="6 7">
    <name type="scientific">Escallonia rubra</name>
    <dbReference type="NCBI Taxonomy" id="112253"/>
    <lineage>
        <taxon>Eukaryota</taxon>
        <taxon>Viridiplantae</taxon>
        <taxon>Streptophyta</taxon>
        <taxon>Embryophyta</taxon>
        <taxon>Tracheophyta</taxon>
        <taxon>Spermatophyta</taxon>
        <taxon>Magnoliopsida</taxon>
        <taxon>eudicotyledons</taxon>
        <taxon>Gunneridae</taxon>
        <taxon>Pentapetalae</taxon>
        <taxon>asterids</taxon>
        <taxon>campanulids</taxon>
        <taxon>Escalloniales</taxon>
        <taxon>Escalloniaceae</taxon>
        <taxon>Escallonia</taxon>
    </lineage>
</organism>
<dbReference type="InterPro" id="IPR011990">
    <property type="entry name" value="TPR-like_helical_dom_sf"/>
</dbReference>
<reference evidence="6" key="1">
    <citation type="submission" date="2022-12" db="EMBL/GenBank/DDBJ databases">
        <title>Draft genome assemblies for two species of Escallonia (Escalloniales).</title>
        <authorList>
            <person name="Chanderbali A."/>
            <person name="Dervinis C."/>
            <person name="Anghel I."/>
            <person name="Soltis D."/>
            <person name="Soltis P."/>
            <person name="Zapata F."/>
        </authorList>
    </citation>
    <scope>NUCLEOTIDE SEQUENCE</scope>
    <source>
        <strain evidence="6">UCBG92.1500</strain>
        <tissue evidence="6">Leaf</tissue>
    </source>
</reference>
<feature type="compositionally biased region" description="Polar residues" evidence="4">
    <location>
        <begin position="519"/>
        <end position="534"/>
    </location>
</feature>
<feature type="region of interest" description="Disordered" evidence="4">
    <location>
        <begin position="516"/>
        <end position="541"/>
    </location>
</feature>
<evidence type="ECO:0000259" key="5">
    <source>
        <dbReference type="Pfam" id="PF17177"/>
    </source>
</evidence>
<feature type="repeat" description="PPR" evidence="3">
    <location>
        <begin position="336"/>
        <end position="370"/>
    </location>
</feature>
<sequence>MALLALAKRFQRTSPQLFPSLVLVLESSARQHLSSSSSSSYQSHFLTRAFHQTGPLHSPAIPVNLQFSTLQPSHSQKFRGVIDVHQYLHKPSSYNAVGVNELLESLKRASSFHSEEEALAFLDQSGVKASEGFVNLAIWGLMDQWKLAFLVFKWGEKWGCNSERNWSLIIWVLGCHKKFSTAWCLIRDINRSSMDTRRAMLIMIDRYAAANHPGKAIQTFHISEKFSAAPDLEAFYTLLNALCRHGNIEEAEEFMLKNKKLFPLETESFNVILNGWCNISVDVFEAKRVWREMSKCCILPNATSYTHMISCFSNTGNLFDSLRLYDEMKKRDCVPGMDVYNSLIYILSRENCLKEALKIVDIIKDAGLLPDSATYNSMIVPLCEVGKLEEARNVLATMTGENVSPNLETYHAFLEGASLEGTLEVLNRMKKADLGPSKDTFLLILAKFFKLEQPKNALKIWSEMKQYDVVPEPEHYKVLVLGLARSGLLVKAREFHAEMLSVGISDDPKLGKLLKEETQGSSHQVERQGQTKPVRNTKKGTQLRHGLLVKVMETRISGFKSMLSGVARVAVGVDNVFQKCPLNP</sequence>
<proteinExistence type="inferred from homology"/>
<evidence type="ECO:0000256" key="3">
    <source>
        <dbReference type="PROSITE-ProRule" id="PRU00708"/>
    </source>
</evidence>
<evidence type="ECO:0000313" key="7">
    <source>
        <dbReference type="Proteomes" id="UP001187471"/>
    </source>
</evidence>
<keyword evidence="7" id="KW-1185">Reference proteome</keyword>
<dbReference type="NCBIfam" id="TIGR00756">
    <property type="entry name" value="PPR"/>
    <property type="match status" value="4"/>
</dbReference>
<dbReference type="AlphaFoldDB" id="A0AA88RBX6"/>
<dbReference type="Pfam" id="PF01535">
    <property type="entry name" value="PPR"/>
    <property type="match status" value="2"/>
</dbReference>
<evidence type="ECO:0000256" key="4">
    <source>
        <dbReference type="SAM" id="MobiDB-lite"/>
    </source>
</evidence>
<gene>
    <name evidence="6" type="ORF">RJ640_021383</name>
</gene>
<dbReference type="EMBL" id="JAVXUO010001056">
    <property type="protein sequence ID" value="KAK2986508.1"/>
    <property type="molecule type" value="Genomic_DNA"/>
</dbReference>
<evidence type="ECO:0000256" key="2">
    <source>
        <dbReference type="ARBA" id="ARBA00022737"/>
    </source>
</evidence>
<accession>A0AA88RBX6</accession>
<dbReference type="Proteomes" id="UP001187471">
    <property type="component" value="Unassembled WGS sequence"/>
</dbReference>
<comment type="similarity">
    <text evidence="1">Belongs to the PPR family. P subfamily.</text>
</comment>
<dbReference type="Pfam" id="PF17177">
    <property type="entry name" value="PPR_long"/>
    <property type="match status" value="1"/>
</dbReference>
<evidence type="ECO:0000313" key="6">
    <source>
        <dbReference type="EMBL" id="KAK2986508.1"/>
    </source>
</evidence>
<dbReference type="Gene3D" id="1.25.40.10">
    <property type="entry name" value="Tetratricopeptide repeat domain"/>
    <property type="match status" value="3"/>
</dbReference>